<reference evidence="2 3" key="1">
    <citation type="submission" date="2024-03" db="EMBL/GenBank/DDBJ databases">
        <title>Actinomycetospora sp. OC33-EN06, a novel actinomycete isolated from wild orchid (Aerides multiflora).</title>
        <authorList>
            <person name="Suriyachadkun C."/>
        </authorList>
    </citation>
    <scope>NUCLEOTIDE SEQUENCE [LARGE SCALE GENOMIC DNA]</scope>
    <source>
        <strain evidence="2 3">OC33-EN06</strain>
    </source>
</reference>
<sequence length="181" mass="20216">MDRSDLPPLAAEDHVCDPCGMRFADLTVEQAGELVAAVPARARAAVAALEPARRHGRPSEGVWSAAEYVCHLRDVAMAFTIRLHRVRTEDRPALEPVFNDLRARRFRYDDHDVDAVLDQLGIVTPGLLVEAARFSEADWDRTCTRLPHEERTARWLLRQAAHEGVHHVADITAPCERTSGP</sequence>
<protein>
    <submittedName>
        <fullName evidence="2">DinB family protein</fullName>
    </submittedName>
</protein>
<dbReference type="RefSeq" id="WP_337714516.1">
    <property type="nucleotide sequence ID" value="NZ_JBBEGL010000004.1"/>
</dbReference>
<dbReference type="InterPro" id="IPR034660">
    <property type="entry name" value="DinB/YfiT-like"/>
</dbReference>
<evidence type="ECO:0000313" key="3">
    <source>
        <dbReference type="Proteomes" id="UP001370100"/>
    </source>
</evidence>
<gene>
    <name evidence="2" type="ORF">WCD41_16305</name>
</gene>
<dbReference type="Gene3D" id="1.20.120.450">
    <property type="entry name" value="dinb family like domain"/>
    <property type="match status" value="1"/>
</dbReference>
<evidence type="ECO:0000259" key="1">
    <source>
        <dbReference type="Pfam" id="PF12867"/>
    </source>
</evidence>
<accession>A0ABU8N6J8</accession>
<dbReference type="Proteomes" id="UP001370100">
    <property type="component" value="Unassembled WGS sequence"/>
</dbReference>
<comment type="caution">
    <text evidence="2">The sequence shown here is derived from an EMBL/GenBank/DDBJ whole genome shotgun (WGS) entry which is preliminary data.</text>
</comment>
<dbReference type="EMBL" id="JBBEGL010000004">
    <property type="protein sequence ID" value="MEJ2888025.1"/>
    <property type="molecule type" value="Genomic_DNA"/>
</dbReference>
<dbReference type="Pfam" id="PF12867">
    <property type="entry name" value="DinB_2"/>
    <property type="match status" value="1"/>
</dbReference>
<dbReference type="SUPFAM" id="SSF109854">
    <property type="entry name" value="DinB/YfiT-like putative metalloenzymes"/>
    <property type="match status" value="1"/>
</dbReference>
<feature type="domain" description="DinB-like" evidence="1">
    <location>
        <begin position="37"/>
        <end position="170"/>
    </location>
</feature>
<evidence type="ECO:0000313" key="2">
    <source>
        <dbReference type="EMBL" id="MEJ2888025.1"/>
    </source>
</evidence>
<dbReference type="InterPro" id="IPR024775">
    <property type="entry name" value="DinB-like"/>
</dbReference>
<name>A0ABU8N6J8_9PSEU</name>
<proteinExistence type="predicted"/>
<organism evidence="2 3">
    <name type="scientific">Actinomycetospora aeridis</name>
    <dbReference type="NCBI Taxonomy" id="3129231"/>
    <lineage>
        <taxon>Bacteria</taxon>
        <taxon>Bacillati</taxon>
        <taxon>Actinomycetota</taxon>
        <taxon>Actinomycetes</taxon>
        <taxon>Pseudonocardiales</taxon>
        <taxon>Pseudonocardiaceae</taxon>
        <taxon>Actinomycetospora</taxon>
    </lineage>
</organism>
<keyword evidence="3" id="KW-1185">Reference proteome</keyword>